<evidence type="ECO:0000256" key="2">
    <source>
        <dbReference type="ARBA" id="ARBA00022763"/>
    </source>
</evidence>
<keyword evidence="4 6" id="KW-0233">DNA recombination</keyword>
<dbReference type="Gene3D" id="1.10.150.20">
    <property type="entry name" value="5' to 3' exonuclease, C-terminal subdomain"/>
    <property type="match status" value="1"/>
</dbReference>
<dbReference type="SMART" id="SM00278">
    <property type="entry name" value="HhH1"/>
    <property type="match status" value="2"/>
</dbReference>
<dbReference type="HAMAP" id="MF_00031">
    <property type="entry name" value="DNA_HJ_migration_RuvA"/>
    <property type="match status" value="1"/>
</dbReference>
<comment type="similarity">
    <text evidence="6">Belongs to the RuvA family.</text>
</comment>
<dbReference type="Gene3D" id="1.10.8.10">
    <property type="entry name" value="DNA helicase RuvA subunit, C-terminal domain"/>
    <property type="match status" value="1"/>
</dbReference>
<comment type="domain">
    <text evidence="6">Has three domains with a flexible linker between the domains II and III and assumes an 'L' shape. Domain III is highly mobile and contacts RuvB.</text>
</comment>
<evidence type="ECO:0000256" key="1">
    <source>
        <dbReference type="ARBA" id="ARBA00022490"/>
    </source>
</evidence>
<feature type="domain" description="Helix-hairpin-helix DNA-binding motif class 1" evidence="7">
    <location>
        <begin position="73"/>
        <end position="92"/>
    </location>
</feature>
<dbReference type="InterPro" id="IPR011114">
    <property type="entry name" value="RuvA_C"/>
</dbReference>
<keyword evidence="3 6" id="KW-0238">DNA-binding</keyword>
<feature type="region of interest" description="Domain III" evidence="6">
    <location>
        <begin position="147"/>
        <end position="202"/>
    </location>
</feature>
<evidence type="ECO:0000313" key="9">
    <source>
        <dbReference type="Proteomes" id="UP001408594"/>
    </source>
</evidence>
<feature type="domain" description="Helix-hairpin-helix DNA-binding motif class 1" evidence="7">
    <location>
        <begin position="108"/>
        <end position="127"/>
    </location>
</feature>
<reference evidence="8 9" key="1">
    <citation type="submission" date="2024-02" db="EMBL/GenBank/DDBJ databases">
        <title>Microbulbifer aestuariivivens NBRC 112533.</title>
        <authorList>
            <person name="Ichikawa N."/>
            <person name="Katano-Makiyama Y."/>
            <person name="Hidaka K."/>
        </authorList>
    </citation>
    <scope>NUCLEOTIDE SEQUENCE [LARGE SCALE GENOMIC DNA]</scope>
    <source>
        <strain evidence="8 9">NBRC 112533</strain>
    </source>
</reference>
<organism evidence="8 9">
    <name type="scientific">Microbulbifer aestuariivivens</name>
    <dbReference type="NCBI Taxonomy" id="1908308"/>
    <lineage>
        <taxon>Bacteria</taxon>
        <taxon>Pseudomonadati</taxon>
        <taxon>Pseudomonadota</taxon>
        <taxon>Gammaproteobacteria</taxon>
        <taxon>Cellvibrionales</taxon>
        <taxon>Microbulbiferaceae</taxon>
        <taxon>Microbulbifer</taxon>
    </lineage>
</organism>
<evidence type="ECO:0000256" key="3">
    <source>
        <dbReference type="ARBA" id="ARBA00023125"/>
    </source>
</evidence>
<keyword evidence="8" id="KW-0378">Hydrolase</keyword>
<dbReference type="InterPro" id="IPR010994">
    <property type="entry name" value="RuvA_2-like"/>
</dbReference>
<keyword evidence="8" id="KW-0547">Nucleotide-binding</keyword>
<keyword evidence="8" id="KW-0067">ATP-binding</keyword>
<proteinExistence type="inferred from homology"/>
<sequence>MIARLRGSLAAIQPPLVLVDVQGVGYEVLAPMTTVFELPPLGQEVQLFTHLSVSETSQQLFGFLRESDRQLFRTLIKVNGVGPKMALAILSGLDGKALARCVSEDNVGALVKVPGVGKKTAERLIIELRDKLAPDLGDANDIPLLAAGAPKVDHAGEAESALTALGYKPTEASKMVARASKEQPDADSATLIRLALKGMAPA</sequence>
<comment type="caution">
    <text evidence="6">Lacks conserved residue(s) required for the propagation of feature annotation.</text>
</comment>
<keyword evidence="5 6" id="KW-0234">DNA repair</keyword>
<name>A0ABP9WVG3_9GAMM</name>
<dbReference type="RefSeq" id="WP_345552150.1">
    <property type="nucleotide sequence ID" value="NZ_BAABRT010000024.1"/>
</dbReference>
<dbReference type="NCBIfam" id="TIGR00084">
    <property type="entry name" value="ruvA"/>
    <property type="match status" value="1"/>
</dbReference>
<dbReference type="CDD" id="cd14332">
    <property type="entry name" value="UBA_RuvA_C"/>
    <property type="match status" value="1"/>
</dbReference>
<gene>
    <name evidence="6 8" type="primary">ruvA</name>
    <name evidence="8" type="ORF">Maes01_02603</name>
</gene>
<comment type="subcellular location">
    <subcellularLocation>
        <location evidence="6">Cytoplasm</location>
    </subcellularLocation>
</comment>
<comment type="subunit">
    <text evidence="6">Homotetramer. Forms an RuvA(8)-RuvB(12)-Holliday junction (HJ) complex. HJ DNA is sandwiched between 2 RuvA tetramers; dsDNA enters through RuvA and exits via RuvB. An RuvB hexamer assembles on each DNA strand where it exits the tetramer. Each RuvB hexamer is contacted by two RuvA subunits (via domain III) on 2 adjacent RuvB subunits; this complex drives branch migration. In the full resolvosome a probable DNA-RuvA(4)-RuvB(12)-RuvC(2) complex forms which resolves the HJ.</text>
</comment>
<dbReference type="CDD" id="cd00080">
    <property type="entry name" value="H3TH_StructSpec-5'-nucleases"/>
    <property type="match status" value="1"/>
</dbReference>
<evidence type="ECO:0000256" key="6">
    <source>
        <dbReference type="HAMAP-Rule" id="MF_00031"/>
    </source>
</evidence>
<evidence type="ECO:0000256" key="4">
    <source>
        <dbReference type="ARBA" id="ARBA00023172"/>
    </source>
</evidence>
<protein>
    <recommendedName>
        <fullName evidence="6">Holliday junction branch migration complex subunit RuvA</fullName>
    </recommendedName>
</protein>
<evidence type="ECO:0000259" key="7">
    <source>
        <dbReference type="SMART" id="SM00278"/>
    </source>
</evidence>
<dbReference type="GO" id="GO:0004386">
    <property type="term" value="F:helicase activity"/>
    <property type="evidence" value="ECO:0007669"/>
    <property type="project" value="UniProtKB-KW"/>
</dbReference>
<comment type="caution">
    <text evidence="8">The sequence shown here is derived from an EMBL/GenBank/DDBJ whole genome shotgun (WGS) entry which is preliminary data.</text>
</comment>
<dbReference type="InterPro" id="IPR013849">
    <property type="entry name" value="DNA_helicase_Holl-junc_RuvA_I"/>
</dbReference>
<keyword evidence="8" id="KW-0347">Helicase</keyword>
<keyword evidence="1 6" id="KW-0963">Cytoplasm</keyword>
<dbReference type="SUPFAM" id="SSF46929">
    <property type="entry name" value="DNA helicase RuvA subunit, C-terminal domain"/>
    <property type="match status" value="1"/>
</dbReference>
<dbReference type="InterPro" id="IPR003583">
    <property type="entry name" value="Hlx-hairpin-Hlx_DNA-bd_motif"/>
</dbReference>
<dbReference type="InterPro" id="IPR036267">
    <property type="entry name" value="RuvA_C_sf"/>
</dbReference>
<evidence type="ECO:0000313" key="8">
    <source>
        <dbReference type="EMBL" id="GAA5526016.1"/>
    </source>
</evidence>
<dbReference type="InterPro" id="IPR000085">
    <property type="entry name" value="RuvA"/>
</dbReference>
<dbReference type="Pfam" id="PF01330">
    <property type="entry name" value="RuvA_N"/>
    <property type="match status" value="1"/>
</dbReference>
<dbReference type="Gene3D" id="2.40.50.140">
    <property type="entry name" value="Nucleic acid-binding proteins"/>
    <property type="match status" value="1"/>
</dbReference>
<feature type="region of interest" description="Domain I" evidence="6">
    <location>
        <begin position="1"/>
        <end position="64"/>
    </location>
</feature>
<dbReference type="InterPro" id="IPR012340">
    <property type="entry name" value="NA-bd_OB-fold"/>
</dbReference>
<comment type="function">
    <text evidence="6">The RuvA-RuvB-RuvC complex processes Holliday junction (HJ) DNA during genetic recombination and DNA repair, while the RuvA-RuvB complex plays an important role in the rescue of blocked DNA replication forks via replication fork reversal (RFR). RuvA specifically binds to HJ cruciform DNA, conferring on it an open structure. The RuvB hexamer acts as an ATP-dependent pump, pulling dsDNA into and through the RuvAB complex. HJ branch migration allows RuvC to scan DNA until it finds its consensus sequence, where it cleaves and resolves the cruciform DNA.</text>
</comment>
<dbReference type="SUPFAM" id="SSF50249">
    <property type="entry name" value="Nucleic acid-binding proteins"/>
    <property type="match status" value="1"/>
</dbReference>
<keyword evidence="9" id="KW-1185">Reference proteome</keyword>
<keyword evidence="2 6" id="KW-0227">DNA damage</keyword>
<dbReference type="SUPFAM" id="SSF47781">
    <property type="entry name" value="RuvA domain 2-like"/>
    <property type="match status" value="1"/>
</dbReference>
<dbReference type="Proteomes" id="UP001408594">
    <property type="component" value="Unassembled WGS sequence"/>
</dbReference>
<dbReference type="Pfam" id="PF14520">
    <property type="entry name" value="HHH_5"/>
    <property type="match status" value="1"/>
</dbReference>
<dbReference type="Pfam" id="PF07499">
    <property type="entry name" value="RuvA_C"/>
    <property type="match status" value="1"/>
</dbReference>
<accession>A0ABP9WVG3</accession>
<dbReference type="EMBL" id="BAABRT010000024">
    <property type="protein sequence ID" value="GAA5526016.1"/>
    <property type="molecule type" value="Genomic_DNA"/>
</dbReference>
<evidence type="ECO:0000256" key="5">
    <source>
        <dbReference type="ARBA" id="ARBA00023204"/>
    </source>
</evidence>